<feature type="compositionally biased region" description="Basic and acidic residues" evidence="1">
    <location>
        <begin position="287"/>
        <end position="298"/>
    </location>
</feature>
<name>A0A835FE60_9POAL</name>
<accession>A0A835FE60</accession>
<feature type="compositionally biased region" description="Basic and acidic residues" evidence="1">
    <location>
        <begin position="178"/>
        <end position="193"/>
    </location>
</feature>
<evidence type="ECO:0000313" key="3">
    <source>
        <dbReference type="Proteomes" id="UP000636709"/>
    </source>
</evidence>
<organism evidence="2 3">
    <name type="scientific">Digitaria exilis</name>
    <dbReference type="NCBI Taxonomy" id="1010633"/>
    <lineage>
        <taxon>Eukaryota</taxon>
        <taxon>Viridiplantae</taxon>
        <taxon>Streptophyta</taxon>
        <taxon>Embryophyta</taxon>
        <taxon>Tracheophyta</taxon>
        <taxon>Spermatophyta</taxon>
        <taxon>Magnoliopsida</taxon>
        <taxon>Liliopsida</taxon>
        <taxon>Poales</taxon>
        <taxon>Poaceae</taxon>
        <taxon>PACMAD clade</taxon>
        <taxon>Panicoideae</taxon>
        <taxon>Panicodae</taxon>
        <taxon>Paniceae</taxon>
        <taxon>Anthephorinae</taxon>
        <taxon>Digitaria</taxon>
    </lineage>
</organism>
<feature type="compositionally biased region" description="Basic residues" evidence="1">
    <location>
        <begin position="267"/>
        <end position="286"/>
    </location>
</feature>
<feature type="compositionally biased region" description="Acidic residues" evidence="1">
    <location>
        <begin position="162"/>
        <end position="177"/>
    </location>
</feature>
<reference evidence="2" key="1">
    <citation type="submission" date="2020-07" db="EMBL/GenBank/DDBJ databases">
        <title>Genome sequence and genetic diversity analysis of an under-domesticated orphan crop, white fonio (Digitaria exilis).</title>
        <authorList>
            <person name="Bennetzen J.L."/>
            <person name="Chen S."/>
            <person name="Ma X."/>
            <person name="Wang X."/>
            <person name="Yssel A.E.J."/>
            <person name="Chaluvadi S.R."/>
            <person name="Johnson M."/>
            <person name="Gangashetty P."/>
            <person name="Hamidou F."/>
            <person name="Sanogo M.D."/>
            <person name="Zwaenepoel A."/>
            <person name="Wallace J."/>
            <person name="Van De Peer Y."/>
            <person name="Van Deynze A."/>
        </authorList>
    </citation>
    <scope>NUCLEOTIDE SEQUENCE</scope>
    <source>
        <tissue evidence="2">Leaves</tissue>
    </source>
</reference>
<dbReference type="EMBL" id="JACEFO010001058">
    <property type="protein sequence ID" value="KAF8748976.1"/>
    <property type="molecule type" value="Genomic_DNA"/>
</dbReference>
<dbReference type="AlphaFoldDB" id="A0A835FE60"/>
<feature type="compositionally biased region" description="Basic and acidic residues" evidence="1">
    <location>
        <begin position="206"/>
        <end position="218"/>
    </location>
</feature>
<feature type="region of interest" description="Disordered" evidence="1">
    <location>
        <begin position="123"/>
        <end position="304"/>
    </location>
</feature>
<gene>
    <name evidence="2" type="ORF">HU200_012772</name>
</gene>
<feature type="compositionally biased region" description="Basic and acidic residues" evidence="1">
    <location>
        <begin position="143"/>
        <end position="161"/>
    </location>
</feature>
<keyword evidence="3" id="KW-1185">Reference proteome</keyword>
<sequence>MYLESESDQPSNFRWAQPAPASLQINHLPARSSSLPPIQSTISPRRNPKHTRYTAPSHATMALRVRSAVALCLLFSLIAVAHCVPPEEAAGDLATDASAAAVTLAPDEEEDILRFGLALEGEAPMEEKKEEEEMVVNPVAEPDPDRSHPDSEQADEKKEQIDADEDEDEAEEEEEEEEKKTKKKNLDKDEKKEKAKNKRKKHGCKEKKEKKIKKHDEQSNDGEGEEEEKAKKQIHRHHRVEKEKTKKWAHHNSGDDDSDDEDEQEKKARRWRKAISRRSRFGHGRRSQREESQTEEVKNYSGGQLALRQEERICLL</sequence>
<comment type="caution">
    <text evidence="2">The sequence shown here is derived from an EMBL/GenBank/DDBJ whole genome shotgun (WGS) entry which is preliminary data.</text>
</comment>
<evidence type="ECO:0000256" key="1">
    <source>
        <dbReference type="SAM" id="MobiDB-lite"/>
    </source>
</evidence>
<dbReference type="Proteomes" id="UP000636709">
    <property type="component" value="Unassembled WGS sequence"/>
</dbReference>
<protein>
    <submittedName>
        <fullName evidence="2">Uncharacterized protein</fullName>
    </submittedName>
</protein>
<feature type="compositionally biased region" description="Basic residues" evidence="1">
    <location>
        <begin position="194"/>
        <end position="205"/>
    </location>
</feature>
<proteinExistence type="predicted"/>
<evidence type="ECO:0000313" key="2">
    <source>
        <dbReference type="EMBL" id="KAF8748976.1"/>
    </source>
</evidence>